<evidence type="ECO:0000259" key="5">
    <source>
        <dbReference type="Pfam" id="PF00082"/>
    </source>
</evidence>
<keyword evidence="7" id="KW-1185">Reference proteome</keyword>
<name>A0ABQ7IZ16_9HELO</name>
<keyword evidence="3" id="KW-0720">Serine protease</keyword>
<comment type="similarity">
    <text evidence="3">Belongs to the peptidase S8 family.</text>
</comment>
<dbReference type="InterPro" id="IPR036770">
    <property type="entry name" value="Ankyrin_rpt-contain_sf"/>
</dbReference>
<dbReference type="InterPro" id="IPR000209">
    <property type="entry name" value="Peptidase_S8/S53_dom"/>
</dbReference>
<sequence length="1007" mass="112420">MSFPSYPTQEFNSRGDDTDSSTESLSNDDEETNVSDVPPVSQLLEEVVEALSKGKNEEWVTLFLESTDFTRYEQFEDYKRGGKPIGNLIELLTRITDEGNSKNPTALHLLATGDLNGKLKLEKKKLSQLVGFLVRNPRNLLKVKDNAGSTPLHDAIKNKKGDLVDCIRQACPPGYMDEILSIKNDKTKNCLHVAVENEVPFLLSLVEQAGPKTLSARDDKGNTPLHLAVEYRRCKPNQLQVIQKIIEKCDSEMQETEGSDKFSENPMYNNIKMSPYSYHVFTTLNYREEKAKKALDNGSSSTSGHDKKGSFKGSKPKTLTASPPKLRSDADFVAKPLVRSNTQRLLKGEFSAERGFAATESLNVSWKHPEVNEAKVPQGEEISKSKSKSKRPKDQESQAPKRTPTSVENVKTFLKLHYLRTRGHDDAYAIIHGRPPRVGTDVQIFFDLGVYEKTKINSDQLESFFENQKFDDILQRVSVPASFTLVESETAANSGRIRTPAAPSKSSSKGLSNLESVFGWLREKMKVKTILSISVKDLDSPAHSDESIEKALVGFGVETWDWQKIDISTGVIETVAPDVRVVHLYWSGNNAVLRGWGEEGGLKQLKHLEAVYIHTQQDYLNSYNRTISDIDSFKKRMKTLCDKVQIFTDGPKGPRKIISPGAMTASKDPLPPSQHNWIECMDKFAPLVLEAENNFLLANPDKSTVVLEEPIRVALIDDGIDITRLKHKHNGGQSFCTRDRDVVPYYMSSFGHGPAMASQIYRICPRAQLYVLKLDDHLYGGKRQITALSAAQAIREAVAKKVHIISMSWTIPPPDDSTTRDLLRTAISEALRENILMFCSASDGGPVEDKSFPWTAAKGNIFRIGAATDNGVASSDVGNPTNLSFTFPGVNVERKNVDKKVEYQTGSSVATALATGLAALVLYCVQVKLLRTEDRDKGRVRQSFKRLKEYDGMLKAFQDNIGTTPESNNKYLKVWTVFKKYTKNMNESPDEMIDQIANLGDELCRNI</sequence>
<dbReference type="EMBL" id="RCSX01000003">
    <property type="protein sequence ID" value="KAF7937540.1"/>
    <property type="molecule type" value="Genomic_DNA"/>
</dbReference>
<keyword evidence="3" id="KW-0645">Protease</keyword>
<dbReference type="PROSITE" id="PS51892">
    <property type="entry name" value="SUBTILASE"/>
    <property type="match status" value="1"/>
</dbReference>
<dbReference type="PANTHER" id="PTHR24186:SF38">
    <property type="entry name" value="ANKYRIN REPEAT FAMILY PROTEIN"/>
    <property type="match status" value="1"/>
</dbReference>
<dbReference type="SMART" id="SM00248">
    <property type="entry name" value="ANK"/>
    <property type="match status" value="3"/>
</dbReference>
<gene>
    <name evidence="6" type="ORF">EAE98_001854</name>
</gene>
<evidence type="ECO:0000256" key="2">
    <source>
        <dbReference type="ARBA" id="ARBA00023043"/>
    </source>
</evidence>
<organism evidence="6 7">
    <name type="scientific">Botrytis deweyae</name>
    <dbReference type="NCBI Taxonomy" id="2478750"/>
    <lineage>
        <taxon>Eukaryota</taxon>
        <taxon>Fungi</taxon>
        <taxon>Dikarya</taxon>
        <taxon>Ascomycota</taxon>
        <taxon>Pezizomycotina</taxon>
        <taxon>Leotiomycetes</taxon>
        <taxon>Helotiales</taxon>
        <taxon>Sclerotiniaceae</taxon>
        <taxon>Botrytis</taxon>
    </lineage>
</organism>
<dbReference type="InterPro" id="IPR036852">
    <property type="entry name" value="Peptidase_S8/S53_dom_sf"/>
</dbReference>
<feature type="active site" description="Charge relay system" evidence="3">
    <location>
        <position position="717"/>
    </location>
</feature>
<evidence type="ECO:0000313" key="6">
    <source>
        <dbReference type="EMBL" id="KAF7937540.1"/>
    </source>
</evidence>
<dbReference type="GeneID" id="62228628"/>
<keyword evidence="3" id="KW-0378">Hydrolase</keyword>
<feature type="region of interest" description="Disordered" evidence="4">
    <location>
        <begin position="1"/>
        <end position="40"/>
    </location>
</feature>
<reference evidence="6 7" key="1">
    <citation type="journal article" date="2020" name="Genome Biol. Evol.">
        <title>Comparative genomics of Sclerotiniaceae.</title>
        <authorList>
            <person name="Valero Jimenez C.A."/>
            <person name="Steentjes M."/>
            <person name="Scholten O.E."/>
            <person name="Van Kan J.A.L."/>
        </authorList>
    </citation>
    <scope>NUCLEOTIDE SEQUENCE [LARGE SCALE GENOMIC DNA]</scope>
    <source>
        <strain evidence="6 7">B1</strain>
    </source>
</reference>
<dbReference type="Gene3D" id="3.40.50.200">
    <property type="entry name" value="Peptidase S8/S53 domain"/>
    <property type="match status" value="1"/>
</dbReference>
<dbReference type="Gene3D" id="1.25.40.20">
    <property type="entry name" value="Ankyrin repeat-containing domain"/>
    <property type="match status" value="1"/>
</dbReference>
<evidence type="ECO:0000256" key="3">
    <source>
        <dbReference type="PROSITE-ProRule" id="PRU01240"/>
    </source>
</evidence>
<dbReference type="PANTHER" id="PTHR24186">
    <property type="entry name" value="PROTEIN PHOSPHATASE 1 REGULATORY SUBUNIT"/>
    <property type="match status" value="1"/>
</dbReference>
<accession>A0ABQ7IZ16</accession>
<evidence type="ECO:0000256" key="4">
    <source>
        <dbReference type="SAM" id="MobiDB-lite"/>
    </source>
</evidence>
<feature type="active site" description="Charge relay system" evidence="3">
    <location>
        <position position="752"/>
    </location>
</feature>
<feature type="domain" description="Peptidase S8/S53" evidence="5">
    <location>
        <begin position="711"/>
        <end position="922"/>
    </location>
</feature>
<comment type="caution">
    <text evidence="6">The sequence shown here is derived from an EMBL/GenBank/DDBJ whole genome shotgun (WGS) entry which is preliminary data.</text>
</comment>
<evidence type="ECO:0000256" key="1">
    <source>
        <dbReference type="ARBA" id="ARBA00022737"/>
    </source>
</evidence>
<feature type="compositionally biased region" description="Polar residues" evidence="4">
    <location>
        <begin position="1"/>
        <end position="12"/>
    </location>
</feature>
<protein>
    <recommendedName>
        <fullName evidence="5">Peptidase S8/S53 domain-containing protein</fullName>
    </recommendedName>
</protein>
<dbReference type="SUPFAM" id="SSF48403">
    <property type="entry name" value="Ankyrin repeat"/>
    <property type="match status" value="1"/>
</dbReference>
<evidence type="ECO:0000313" key="7">
    <source>
        <dbReference type="Proteomes" id="UP000783213"/>
    </source>
</evidence>
<feature type="active site" description="Charge relay system" evidence="3">
    <location>
        <position position="908"/>
    </location>
</feature>
<feature type="region of interest" description="Disordered" evidence="4">
    <location>
        <begin position="369"/>
        <end position="406"/>
    </location>
</feature>
<dbReference type="RefSeq" id="XP_038814458.1">
    <property type="nucleotide sequence ID" value="XM_038949473.1"/>
</dbReference>
<dbReference type="Pfam" id="PF00082">
    <property type="entry name" value="Peptidase_S8"/>
    <property type="match status" value="1"/>
</dbReference>
<dbReference type="InterPro" id="IPR002110">
    <property type="entry name" value="Ankyrin_rpt"/>
</dbReference>
<dbReference type="CDD" id="cd07491">
    <property type="entry name" value="Peptidases_S8_7"/>
    <property type="match status" value="1"/>
</dbReference>
<dbReference type="Proteomes" id="UP000783213">
    <property type="component" value="Unassembled WGS sequence"/>
</dbReference>
<proteinExistence type="inferred from homology"/>
<keyword evidence="2" id="KW-0040">ANK repeat</keyword>
<dbReference type="SUPFAM" id="SSF52743">
    <property type="entry name" value="Subtilisin-like"/>
    <property type="match status" value="1"/>
</dbReference>
<feature type="compositionally biased region" description="Polar residues" evidence="4">
    <location>
        <begin position="397"/>
        <end position="406"/>
    </location>
</feature>
<feature type="region of interest" description="Disordered" evidence="4">
    <location>
        <begin position="293"/>
        <end position="327"/>
    </location>
</feature>
<keyword evidence="1" id="KW-0677">Repeat</keyword>